<dbReference type="GO" id="GO:0006085">
    <property type="term" value="P:acetyl-CoA biosynthetic process"/>
    <property type="evidence" value="ECO:0007669"/>
    <property type="project" value="UniProtKB-UniRule"/>
</dbReference>
<comment type="subunit">
    <text evidence="9">Homodimer.</text>
</comment>
<evidence type="ECO:0000256" key="6">
    <source>
        <dbReference type="ARBA" id="ARBA00022777"/>
    </source>
</evidence>
<dbReference type="HAMAP" id="MF_00020">
    <property type="entry name" value="Acetate_kinase"/>
    <property type="match status" value="1"/>
</dbReference>
<name>A0AA37S5W8_9GAMM</name>
<evidence type="ECO:0000256" key="2">
    <source>
        <dbReference type="ARBA" id="ARBA00022490"/>
    </source>
</evidence>
<dbReference type="GO" id="GO:0005829">
    <property type="term" value="C:cytosol"/>
    <property type="evidence" value="ECO:0007669"/>
    <property type="project" value="TreeGrafter"/>
</dbReference>
<dbReference type="Pfam" id="PF00871">
    <property type="entry name" value="Acetate_kinase"/>
    <property type="match status" value="1"/>
</dbReference>
<dbReference type="InterPro" id="IPR004372">
    <property type="entry name" value="Ac/propionate_kinase"/>
</dbReference>
<evidence type="ECO:0000256" key="1">
    <source>
        <dbReference type="ARBA" id="ARBA00008748"/>
    </source>
</evidence>
<feature type="binding site" evidence="9">
    <location>
        <position position="16"/>
    </location>
    <ligand>
        <name>ATP</name>
        <dbReference type="ChEBI" id="CHEBI:30616"/>
    </ligand>
</feature>
<evidence type="ECO:0000256" key="9">
    <source>
        <dbReference type="HAMAP-Rule" id="MF_00020"/>
    </source>
</evidence>
<comment type="cofactor">
    <cofactor evidence="9">
        <name>Mg(2+)</name>
        <dbReference type="ChEBI" id="CHEBI:18420"/>
    </cofactor>
    <cofactor evidence="9">
        <name>Mn(2+)</name>
        <dbReference type="ChEBI" id="CHEBI:29035"/>
    </cofactor>
    <text evidence="9">Mg(2+). Can also accept Mn(2+).</text>
</comment>
<dbReference type="AlphaFoldDB" id="A0AA37S5W8"/>
<dbReference type="GO" id="GO:0006083">
    <property type="term" value="P:acetate metabolic process"/>
    <property type="evidence" value="ECO:0007669"/>
    <property type="project" value="TreeGrafter"/>
</dbReference>
<keyword evidence="12" id="KW-1185">Reference proteome</keyword>
<sequence>MSSNILVINCGSSSLKFSVVNSQSGEQPISGLAERLGDAEAIVTIKTSNGNKLTFDISGGEHDQALETILNYLQQENLLDSIQAVGHRVVHGGEHFTASTIINEDVLNAIESCNHLAPLHNPANLIGIRSSQKLLNKVPHVAVFDTAFHQTMPAQAYLYPVPYELYQKEGVRRYGFHGTSHRYVSMALAEKLEKPLSSLNLISAHLGNGCSATAIKAGQSVDTTMGLTPLEGLVMGTRSGDVDPSLHHFLCTQTQMTIDEVNTLLNKKSGLLGLSGLSNDMRTLEQAASEGNQQAEIAIQVFCYRLAKQIAALAVPLGHVDGLIFTGGIGENSVSIRQRVLEQLTVLGFQLDPSQNELAGKSQLGLITQAGSTPAYVVNTDEEWMIAKDTQTCVTAGE</sequence>
<feature type="binding site" evidence="9">
    <location>
        <begin position="205"/>
        <end position="209"/>
    </location>
    <ligand>
        <name>ATP</name>
        <dbReference type="ChEBI" id="CHEBI:30616"/>
    </ligand>
</feature>
<evidence type="ECO:0000256" key="10">
    <source>
        <dbReference type="RuleBase" id="RU003835"/>
    </source>
</evidence>
<dbReference type="EC" id="2.7.2.1" evidence="9"/>
<dbReference type="Gene3D" id="3.30.420.40">
    <property type="match status" value="2"/>
</dbReference>
<feature type="site" description="Transition state stabilizer" evidence="9">
    <location>
        <position position="238"/>
    </location>
</feature>
<feature type="binding site" evidence="9">
    <location>
        <begin position="280"/>
        <end position="282"/>
    </location>
    <ligand>
        <name>ATP</name>
        <dbReference type="ChEBI" id="CHEBI:30616"/>
    </ligand>
</feature>
<comment type="similarity">
    <text evidence="1 9 10">Belongs to the acetokinase family.</text>
</comment>
<dbReference type="GO" id="GO:0008776">
    <property type="term" value="F:acetate kinase activity"/>
    <property type="evidence" value="ECO:0007669"/>
    <property type="project" value="UniProtKB-UniRule"/>
</dbReference>
<proteinExistence type="inferred from homology"/>
<keyword evidence="6 9" id="KW-0418">Kinase</keyword>
<evidence type="ECO:0000256" key="5">
    <source>
        <dbReference type="ARBA" id="ARBA00022741"/>
    </source>
</evidence>
<dbReference type="InterPro" id="IPR043129">
    <property type="entry name" value="ATPase_NBD"/>
</dbReference>
<keyword evidence="7 9" id="KW-0067">ATP-binding</keyword>
<dbReference type="InterPro" id="IPR023865">
    <property type="entry name" value="Aliphatic_acid_kinase_CS"/>
</dbReference>
<evidence type="ECO:0000256" key="8">
    <source>
        <dbReference type="ARBA" id="ARBA00022842"/>
    </source>
</evidence>
<comment type="caution">
    <text evidence="11">The sequence shown here is derived from an EMBL/GenBank/DDBJ whole genome shotgun (WGS) entry which is preliminary data.</text>
</comment>
<dbReference type="PIRSF" id="PIRSF000722">
    <property type="entry name" value="Acetate_prop_kin"/>
    <property type="match status" value="1"/>
</dbReference>
<comment type="subcellular location">
    <subcellularLocation>
        <location evidence="9">Cytoplasm</location>
    </subcellularLocation>
</comment>
<dbReference type="RefSeq" id="WP_284377788.1">
    <property type="nucleotide sequence ID" value="NZ_BSNM01000002.1"/>
</dbReference>
<evidence type="ECO:0000313" key="12">
    <source>
        <dbReference type="Proteomes" id="UP001161389"/>
    </source>
</evidence>
<dbReference type="InterPro" id="IPR000890">
    <property type="entry name" value="Aliphatic_acid_kin_short-chain"/>
</dbReference>
<gene>
    <name evidence="9 11" type="primary">ackA</name>
    <name evidence="11" type="ORF">GCM10007876_02380</name>
</gene>
<evidence type="ECO:0000256" key="4">
    <source>
        <dbReference type="ARBA" id="ARBA00022723"/>
    </source>
</evidence>
<comment type="catalytic activity">
    <reaction evidence="9">
        <text>acetate + ATP = acetyl phosphate + ADP</text>
        <dbReference type="Rhea" id="RHEA:11352"/>
        <dbReference type="ChEBI" id="CHEBI:22191"/>
        <dbReference type="ChEBI" id="CHEBI:30089"/>
        <dbReference type="ChEBI" id="CHEBI:30616"/>
        <dbReference type="ChEBI" id="CHEBI:456216"/>
        <dbReference type="EC" id="2.7.2.1"/>
    </reaction>
</comment>
<keyword evidence="8 9" id="KW-0460">Magnesium</keyword>
<dbReference type="PRINTS" id="PR00471">
    <property type="entry name" value="ACETATEKNASE"/>
</dbReference>
<feature type="site" description="Transition state stabilizer" evidence="9">
    <location>
        <position position="177"/>
    </location>
</feature>
<comment type="pathway">
    <text evidence="9">Metabolic intermediate biosynthesis; acetyl-CoA biosynthesis; acetyl-CoA from acetate: step 1/2.</text>
</comment>
<dbReference type="EMBL" id="BSNM01000002">
    <property type="protein sequence ID" value="GLQ29760.1"/>
    <property type="molecule type" value="Genomic_DNA"/>
</dbReference>
<dbReference type="Proteomes" id="UP001161389">
    <property type="component" value="Unassembled WGS sequence"/>
</dbReference>
<feature type="binding site" evidence="9">
    <location>
        <position position="9"/>
    </location>
    <ligand>
        <name>Mg(2+)</name>
        <dbReference type="ChEBI" id="CHEBI:18420"/>
    </ligand>
</feature>
<reference evidence="11" key="1">
    <citation type="journal article" date="2014" name="Int. J. Syst. Evol. Microbiol.">
        <title>Complete genome sequence of Corynebacterium casei LMG S-19264T (=DSM 44701T), isolated from a smear-ripened cheese.</title>
        <authorList>
            <consortium name="US DOE Joint Genome Institute (JGI-PGF)"/>
            <person name="Walter F."/>
            <person name="Albersmeier A."/>
            <person name="Kalinowski J."/>
            <person name="Ruckert C."/>
        </authorList>
    </citation>
    <scope>NUCLEOTIDE SEQUENCE</scope>
    <source>
        <strain evidence="11">NBRC 110071</strain>
    </source>
</reference>
<feature type="binding site" evidence="9">
    <location>
        <begin position="328"/>
        <end position="332"/>
    </location>
    <ligand>
        <name>ATP</name>
        <dbReference type="ChEBI" id="CHEBI:30616"/>
    </ligand>
</feature>
<dbReference type="CDD" id="cd24010">
    <property type="entry name" value="ASKHA_NBD_AcK_PK"/>
    <property type="match status" value="1"/>
</dbReference>
<reference evidence="11" key="2">
    <citation type="submission" date="2023-01" db="EMBL/GenBank/DDBJ databases">
        <title>Draft genome sequence of Litoribrevibacter albus strain NBRC 110071.</title>
        <authorList>
            <person name="Sun Q."/>
            <person name="Mori K."/>
        </authorList>
    </citation>
    <scope>NUCLEOTIDE SEQUENCE</scope>
    <source>
        <strain evidence="11">NBRC 110071</strain>
    </source>
</reference>
<feature type="binding site" evidence="9">
    <location>
        <position position="382"/>
    </location>
    <ligand>
        <name>Mg(2+)</name>
        <dbReference type="ChEBI" id="CHEBI:18420"/>
    </ligand>
</feature>
<feature type="active site" description="Proton donor/acceptor" evidence="9">
    <location>
        <position position="145"/>
    </location>
</feature>
<accession>A0AA37S5W8</accession>
<feature type="binding site" evidence="9">
    <location>
        <position position="88"/>
    </location>
    <ligand>
        <name>substrate</name>
    </ligand>
</feature>
<dbReference type="PROSITE" id="PS01076">
    <property type="entry name" value="ACETATE_KINASE_2"/>
    <property type="match status" value="1"/>
</dbReference>
<dbReference type="GO" id="GO:0000287">
    <property type="term" value="F:magnesium ion binding"/>
    <property type="evidence" value="ECO:0007669"/>
    <property type="project" value="UniProtKB-UniRule"/>
</dbReference>
<dbReference type="PROSITE" id="PS01075">
    <property type="entry name" value="ACETATE_KINASE_1"/>
    <property type="match status" value="1"/>
</dbReference>
<dbReference type="PANTHER" id="PTHR21060">
    <property type="entry name" value="ACETATE KINASE"/>
    <property type="match status" value="1"/>
</dbReference>
<evidence type="ECO:0000313" key="11">
    <source>
        <dbReference type="EMBL" id="GLQ29760.1"/>
    </source>
</evidence>
<dbReference type="PANTHER" id="PTHR21060:SF21">
    <property type="entry name" value="ACETATE KINASE"/>
    <property type="match status" value="1"/>
</dbReference>
<dbReference type="NCBIfam" id="TIGR00016">
    <property type="entry name" value="ackA"/>
    <property type="match status" value="1"/>
</dbReference>
<dbReference type="GO" id="GO:0005524">
    <property type="term" value="F:ATP binding"/>
    <property type="evidence" value="ECO:0007669"/>
    <property type="project" value="UniProtKB-KW"/>
</dbReference>
<comment type="function">
    <text evidence="9">Catalyzes the formation of acetyl phosphate from acetate and ATP. Can also catalyze the reverse reaction.</text>
</comment>
<evidence type="ECO:0000256" key="3">
    <source>
        <dbReference type="ARBA" id="ARBA00022679"/>
    </source>
</evidence>
<keyword evidence="4 9" id="KW-0479">Metal-binding</keyword>
<keyword evidence="2 9" id="KW-0963">Cytoplasm</keyword>
<protein>
    <recommendedName>
        <fullName evidence="9">Acetate kinase</fullName>
        <ecNumber evidence="9">2.7.2.1</ecNumber>
    </recommendedName>
    <alternativeName>
        <fullName evidence="9">Acetokinase</fullName>
    </alternativeName>
</protein>
<keyword evidence="3 9" id="KW-0808">Transferase</keyword>
<evidence type="ECO:0000256" key="7">
    <source>
        <dbReference type="ARBA" id="ARBA00022840"/>
    </source>
</evidence>
<keyword evidence="5 9" id="KW-0547">Nucleotide-binding</keyword>
<organism evidence="11 12">
    <name type="scientific">Litoribrevibacter albus</name>
    <dbReference type="NCBI Taxonomy" id="1473156"/>
    <lineage>
        <taxon>Bacteria</taxon>
        <taxon>Pseudomonadati</taxon>
        <taxon>Pseudomonadota</taxon>
        <taxon>Gammaproteobacteria</taxon>
        <taxon>Oceanospirillales</taxon>
        <taxon>Oceanospirillaceae</taxon>
        <taxon>Litoribrevibacter</taxon>
    </lineage>
</organism>
<dbReference type="SUPFAM" id="SSF53067">
    <property type="entry name" value="Actin-like ATPase domain"/>
    <property type="match status" value="2"/>
</dbReference>